<dbReference type="PROSITE" id="PS00107">
    <property type="entry name" value="PROTEIN_KINASE_ATP"/>
    <property type="match status" value="1"/>
</dbReference>
<dbReference type="SMART" id="SM00220">
    <property type="entry name" value="S_TKc"/>
    <property type="match status" value="1"/>
</dbReference>
<keyword evidence="10" id="KW-1185">Reference proteome</keyword>
<dbReference type="Proteomes" id="UP000274601">
    <property type="component" value="Unassembled WGS sequence"/>
</dbReference>
<dbReference type="GO" id="GO:0004674">
    <property type="term" value="F:protein serine/threonine kinase activity"/>
    <property type="evidence" value="ECO:0007669"/>
    <property type="project" value="UniProtKB-KW"/>
</dbReference>
<name>A0A495QQC8_9ACTN</name>
<feature type="domain" description="Protein kinase" evidence="8">
    <location>
        <begin position="13"/>
        <end position="276"/>
    </location>
</feature>
<feature type="transmembrane region" description="Helical" evidence="7">
    <location>
        <begin position="394"/>
        <end position="423"/>
    </location>
</feature>
<keyword evidence="1" id="KW-0808">Transferase</keyword>
<dbReference type="InterPro" id="IPR008271">
    <property type="entry name" value="Ser/Thr_kinase_AS"/>
</dbReference>
<dbReference type="InterPro" id="IPR025241">
    <property type="entry name" value="DUF4190"/>
</dbReference>
<dbReference type="Gene3D" id="1.10.510.10">
    <property type="entry name" value="Transferase(Phosphotransferase) domain 1"/>
    <property type="match status" value="1"/>
</dbReference>
<sequence>MAHGDLPERIGPYRVVDRLGEGGMGTVYAGLDASGRKVAIKVIRREFAADRQYRARFEAEVAAAQRVRPFCTAPVLDAGPAADPPYLVTEFVNGPSLDAAVAKDGPLRGADLEAVAVGIATALTAIHDAGVVHRDLKPANVLLSTFGPRVIDFGIARSLDGTRLTATGGIVGTPAFMAPEQLDGRGATPASDVFAWGATVAFAARGGPCFAGDSLPAIIHQIISEEPDLGGLDGSLLDAVRAALAKDPARRPSAQALLDGLISSGVRETPTQHPTQRPTQPPTQSSTQAPTQPPTQPSTQPSGLSATPPPLAVGEAEALVERQYRQAAQAGDPAAMRNLAMLLHGQGRTAEAETWKRYADAVAVRGAAYQQPMGYTPHRYQAPQAPAKRPVNSLAIYAVSMGAVGLLTCGLPSIPAIIAGHMAWARLRRSGERGLGLAVTGIALGWVMVAFWALVVFGSLLPDNP</sequence>
<dbReference type="SUPFAM" id="SSF56112">
    <property type="entry name" value="Protein kinase-like (PK-like)"/>
    <property type="match status" value="1"/>
</dbReference>
<feature type="compositionally biased region" description="Low complexity" evidence="6">
    <location>
        <begin position="269"/>
        <end position="290"/>
    </location>
</feature>
<evidence type="ECO:0000256" key="7">
    <source>
        <dbReference type="SAM" id="Phobius"/>
    </source>
</evidence>
<dbReference type="RefSeq" id="WP_121435377.1">
    <property type="nucleotide sequence ID" value="NZ_RBWU01000003.1"/>
</dbReference>
<dbReference type="PANTHER" id="PTHR43289:SF34">
    <property type="entry name" value="SERINE_THREONINE-PROTEIN KINASE YBDM-RELATED"/>
    <property type="match status" value="1"/>
</dbReference>
<dbReference type="InterPro" id="IPR000719">
    <property type="entry name" value="Prot_kinase_dom"/>
</dbReference>
<protein>
    <submittedName>
        <fullName evidence="9">Serine/threonine protein kinase</fullName>
    </submittedName>
</protein>
<dbReference type="PROSITE" id="PS50011">
    <property type="entry name" value="PROTEIN_KINASE_DOM"/>
    <property type="match status" value="1"/>
</dbReference>
<keyword evidence="3 9" id="KW-0418">Kinase</keyword>
<dbReference type="CDD" id="cd14014">
    <property type="entry name" value="STKc_PknB_like"/>
    <property type="match status" value="1"/>
</dbReference>
<evidence type="ECO:0000256" key="1">
    <source>
        <dbReference type="ARBA" id="ARBA00022679"/>
    </source>
</evidence>
<feature type="region of interest" description="Disordered" evidence="6">
    <location>
        <begin position="266"/>
        <end position="310"/>
    </location>
</feature>
<organism evidence="9 10">
    <name type="scientific">Actinomadura pelletieri DSM 43383</name>
    <dbReference type="NCBI Taxonomy" id="1120940"/>
    <lineage>
        <taxon>Bacteria</taxon>
        <taxon>Bacillati</taxon>
        <taxon>Actinomycetota</taxon>
        <taxon>Actinomycetes</taxon>
        <taxon>Streptosporangiales</taxon>
        <taxon>Thermomonosporaceae</taxon>
        <taxon>Actinomadura</taxon>
    </lineage>
</organism>
<dbReference type="OrthoDB" id="3915799at2"/>
<evidence type="ECO:0000259" key="8">
    <source>
        <dbReference type="PROSITE" id="PS50011"/>
    </source>
</evidence>
<keyword evidence="4 5" id="KW-0067">ATP-binding</keyword>
<dbReference type="InterPro" id="IPR011009">
    <property type="entry name" value="Kinase-like_dom_sf"/>
</dbReference>
<feature type="binding site" evidence="5">
    <location>
        <position position="41"/>
    </location>
    <ligand>
        <name>ATP</name>
        <dbReference type="ChEBI" id="CHEBI:30616"/>
    </ligand>
</feature>
<dbReference type="AlphaFoldDB" id="A0A495QQC8"/>
<dbReference type="PANTHER" id="PTHR43289">
    <property type="entry name" value="MITOGEN-ACTIVATED PROTEIN KINASE KINASE KINASE 20-RELATED"/>
    <property type="match status" value="1"/>
</dbReference>
<reference evidence="9 10" key="1">
    <citation type="submission" date="2018-10" db="EMBL/GenBank/DDBJ databases">
        <title>Genomic Encyclopedia of Archaeal and Bacterial Type Strains, Phase II (KMG-II): from individual species to whole genera.</title>
        <authorList>
            <person name="Goeker M."/>
        </authorList>
    </citation>
    <scope>NUCLEOTIDE SEQUENCE [LARGE SCALE GENOMIC DNA]</scope>
    <source>
        <strain evidence="9 10">DSM 43383</strain>
    </source>
</reference>
<dbReference type="GO" id="GO:0005524">
    <property type="term" value="F:ATP binding"/>
    <property type="evidence" value="ECO:0007669"/>
    <property type="project" value="UniProtKB-UniRule"/>
</dbReference>
<comment type="caution">
    <text evidence="9">The sequence shown here is derived from an EMBL/GenBank/DDBJ whole genome shotgun (WGS) entry which is preliminary data.</text>
</comment>
<accession>A0A495QQC8</accession>
<keyword evidence="7" id="KW-1133">Transmembrane helix</keyword>
<dbReference type="EMBL" id="RBWU01000003">
    <property type="protein sequence ID" value="RKS75052.1"/>
    <property type="molecule type" value="Genomic_DNA"/>
</dbReference>
<keyword evidence="7" id="KW-0812">Transmembrane</keyword>
<proteinExistence type="predicted"/>
<dbReference type="Gene3D" id="3.30.200.20">
    <property type="entry name" value="Phosphorylase Kinase, domain 1"/>
    <property type="match status" value="1"/>
</dbReference>
<dbReference type="Pfam" id="PF13828">
    <property type="entry name" value="DUF4190"/>
    <property type="match status" value="1"/>
</dbReference>
<dbReference type="InterPro" id="IPR017441">
    <property type="entry name" value="Protein_kinase_ATP_BS"/>
</dbReference>
<evidence type="ECO:0000256" key="4">
    <source>
        <dbReference type="ARBA" id="ARBA00022840"/>
    </source>
</evidence>
<evidence type="ECO:0000256" key="6">
    <source>
        <dbReference type="SAM" id="MobiDB-lite"/>
    </source>
</evidence>
<keyword evidence="7" id="KW-0472">Membrane</keyword>
<evidence type="ECO:0000313" key="10">
    <source>
        <dbReference type="Proteomes" id="UP000274601"/>
    </source>
</evidence>
<evidence type="ECO:0000256" key="2">
    <source>
        <dbReference type="ARBA" id="ARBA00022741"/>
    </source>
</evidence>
<feature type="transmembrane region" description="Helical" evidence="7">
    <location>
        <begin position="435"/>
        <end position="461"/>
    </location>
</feature>
<evidence type="ECO:0000256" key="3">
    <source>
        <dbReference type="ARBA" id="ARBA00022777"/>
    </source>
</evidence>
<evidence type="ECO:0000313" key="9">
    <source>
        <dbReference type="EMBL" id="RKS75052.1"/>
    </source>
</evidence>
<evidence type="ECO:0000256" key="5">
    <source>
        <dbReference type="PROSITE-ProRule" id="PRU10141"/>
    </source>
</evidence>
<gene>
    <name evidence="9" type="ORF">BZB76_3580</name>
</gene>
<keyword evidence="9" id="KW-0723">Serine/threonine-protein kinase</keyword>
<dbReference type="Pfam" id="PF00069">
    <property type="entry name" value="Pkinase"/>
    <property type="match status" value="1"/>
</dbReference>
<keyword evidence="2 5" id="KW-0547">Nucleotide-binding</keyword>
<dbReference type="PROSITE" id="PS00108">
    <property type="entry name" value="PROTEIN_KINASE_ST"/>
    <property type="match status" value="1"/>
</dbReference>